<dbReference type="PANTHER" id="PTHR35369">
    <property type="entry name" value="BLR3025 PROTEIN-RELATED"/>
    <property type="match status" value="1"/>
</dbReference>
<evidence type="ECO:0000313" key="4">
    <source>
        <dbReference type="Proteomes" id="UP000279594"/>
    </source>
</evidence>
<dbReference type="CDD" id="cd03468">
    <property type="entry name" value="PolY_like"/>
    <property type="match status" value="1"/>
</dbReference>
<protein>
    <submittedName>
        <fullName evidence="3">DNA polymerase Y family protein</fullName>
    </submittedName>
</protein>
<gene>
    <name evidence="3" type="ORF">D9M09_20050</name>
</gene>
<dbReference type="SUPFAM" id="SSF56672">
    <property type="entry name" value="DNA/RNA polymerases"/>
    <property type="match status" value="1"/>
</dbReference>
<dbReference type="GO" id="GO:0006281">
    <property type="term" value="P:DNA repair"/>
    <property type="evidence" value="ECO:0007669"/>
    <property type="project" value="InterPro"/>
</dbReference>
<keyword evidence="4" id="KW-1185">Reference proteome</keyword>
<evidence type="ECO:0000256" key="1">
    <source>
        <dbReference type="ARBA" id="ARBA00022763"/>
    </source>
</evidence>
<keyword evidence="1" id="KW-0227">DNA damage</keyword>
<organism evidence="3 4">
    <name type="scientific">Janthinobacterium agaricidamnosum</name>
    <dbReference type="NCBI Taxonomy" id="55508"/>
    <lineage>
        <taxon>Bacteria</taxon>
        <taxon>Pseudomonadati</taxon>
        <taxon>Pseudomonadota</taxon>
        <taxon>Betaproteobacteria</taxon>
        <taxon>Burkholderiales</taxon>
        <taxon>Oxalobacteraceae</taxon>
        <taxon>Janthinobacterium</taxon>
    </lineage>
</organism>
<accession>A0A3G2ECF4</accession>
<proteinExistence type="predicted"/>
<dbReference type="EMBL" id="CP033019">
    <property type="protein sequence ID" value="AYM77837.1"/>
    <property type="molecule type" value="Genomic_DNA"/>
</dbReference>
<feature type="domain" description="UmuC" evidence="2">
    <location>
        <begin position="28"/>
        <end position="145"/>
    </location>
</feature>
<dbReference type="AlphaFoldDB" id="A0A3G2ECF4"/>
<dbReference type="Proteomes" id="UP000279594">
    <property type="component" value="Chromosome"/>
</dbReference>
<dbReference type="Pfam" id="PF00817">
    <property type="entry name" value="IMS"/>
    <property type="match status" value="1"/>
</dbReference>
<dbReference type="InterPro" id="IPR043502">
    <property type="entry name" value="DNA/RNA_pol_sf"/>
</dbReference>
<dbReference type="InterPro" id="IPR001126">
    <property type="entry name" value="UmuC"/>
</dbReference>
<dbReference type="InterPro" id="IPR050356">
    <property type="entry name" value="SulA_CellDiv_inhibitor"/>
</dbReference>
<sequence length="495" mass="54674">MRLWIGLCLPRLPLEVFCPRWSADHLGVVLEQEQVMALSPLALAAGIRPGMRRAGALMLAPQARLHERSPELEVQALQAVALALLQYSPLVAQGEEATLLVDAGASLRLFGGVRALCRHIAASLRALGYTAQLSCAPTARGAWLLARASTRRGRTLSMASLVRRLDGLPCALLPPARPWLDWFEGIGCRTLGQLRHLPRPGLQRRCGGALLDMLDDAHGHSTELFVWLEAPPTFRASLELFDRVEHADALLFGARRLLQQMTGWLCARQFAVERIQLLLAHERGRVARPPTVIDLALGEAVWRDEHLVRLLKERLAQLVLEAPVIGLSLEALQVQAMAPPSETLFPEPGGTPQERQRLLELLVARLGTDNVLQAAPRADYRPEAANQWLPLPARGSGKNAPPDLPPGLSGMPRPGWLLAQPIALLMREHRPFYGSPLKMVSVAERIEAGWWGQSQARDYFIAEGLDHAHYWVYRERIAGSGEDAAPRWFLHGLFG</sequence>
<name>A0A3G2ECF4_9BURK</name>
<dbReference type="PANTHER" id="PTHR35369:SF2">
    <property type="entry name" value="BLR3025 PROTEIN"/>
    <property type="match status" value="1"/>
</dbReference>
<reference evidence="3 4" key="1">
    <citation type="submission" date="2018-10" db="EMBL/GenBank/DDBJ databases">
        <title>Effects of UV and annual dynamics of microbial communities in freshwater RAS systems.</title>
        <authorList>
            <person name="Bekkelund A.K."/>
            <person name="Hansen B.R."/>
            <person name="Stokken H."/>
            <person name="Eriksen B.F."/>
            <person name="Kashulin N.A."/>
        </authorList>
    </citation>
    <scope>NUCLEOTIDE SEQUENCE [LARGE SCALE GENOMIC DNA]</scope>
    <source>
        <strain evidence="3 4">BHSEK</strain>
    </source>
</reference>
<evidence type="ECO:0000313" key="3">
    <source>
        <dbReference type="EMBL" id="AYM77837.1"/>
    </source>
</evidence>
<dbReference type="RefSeq" id="WP_121670229.1">
    <property type="nucleotide sequence ID" value="NZ_CP033019.1"/>
</dbReference>
<evidence type="ECO:0000259" key="2">
    <source>
        <dbReference type="Pfam" id="PF00817"/>
    </source>
</evidence>